<name>A0A447QEI5_SERRU</name>
<dbReference type="Proteomes" id="UP000271603">
    <property type="component" value="Chromosome"/>
</dbReference>
<dbReference type="InterPro" id="IPR029065">
    <property type="entry name" value="Enolase_C-like"/>
</dbReference>
<dbReference type="SUPFAM" id="SSF51604">
    <property type="entry name" value="Enolase C-terminal domain-like"/>
    <property type="match status" value="1"/>
</dbReference>
<dbReference type="InterPro" id="IPR013342">
    <property type="entry name" value="Mandelate_racemase_C"/>
</dbReference>
<evidence type="ECO:0000259" key="2">
    <source>
        <dbReference type="SMART" id="SM00922"/>
    </source>
</evidence>
<keyword evidence="1" id="KW-0479">Metal-binding</keyword>
<dbReference type="EMBL" id="LR134155">
    <property type="protein sequence ID" value="VEA68346.1"/>
    <property type="molecule type" value="Genomic_DNA"/>
</dbReference>
<dbReference type="GO" id="GO:0046872">
    <property type="term" value="F:metal ion binding"/>
    <property type="evidence" value="ECO:0007669"/>
    <property type="project" value="UniProtKB-KW"/>
</dbReference>
<reference evidence="3 4" key="1">
    <citation type="submission" date="2018-12" db="EMBL/GenBank/DDBJ databases">
        <authorList>
            <consortium name="Pathogen Informatics"/>
        </authorList>
    </citation>
    <scope>NUCLEOTIDE SEQUENCE [LARGE SCALE GENOMIC DNA]</scope>
    <source>
        <strain evidence="3 4">NCTC9419</strain>
    </source>
</reference>
<dbReference type="PROSITE" id="PS00909">
    <property type="entry name" value="MR_MLE_2"/>
    <property type="match status" value="1"/>
</dbReference>
<dbReference type="InterPro" id="IPR036849">
    <property type="entry name" value="Enolase-like_C_sf"/>
</dbReference>
<dbReference type="InterPro" id="IPR029017">
    <property type="entry name" value="Enolase-like_N"/>
</dbReference>
<dbReference type="Gene3D" id="3.20.20.120">
    <property type="entry name" value="Enolase-like C-terminal domain"/>
    <property type="match status" value="1"/>
</dbReference>
<dbReference type="InterPro" id="IPR018110">
    <property type="entry name" value="Mandel_Rmase/mucon_lact_enz_CS"/>
</dbReference>
<dbReference type="GO" id="GO:0009063">
    <property type="term" value="P:amino acid catabolic process"/>
    <property type="evidence" value="ECO:0007669"/>
    <property type="project" value="InterPro"/>
</dbReference>
<dbReference type="GO" id="GO:0043748">
    <property type="term" value="F:O-succinylbenzoate synthase activity"/>
    <property type="evidence" value="ECO:0007669"/>
    <property type="project" value="UniProtKB-EC"/>
</dbReference>
<gene>
    <name evidence="3" type="primary">menC_1</name>
    <name evidence="3" type="ORF">NCTC9419_00390</name>
</gene>
<sequence length="392" mass="43688">MREVRIYHVQLPMRVEFGHPAATRRVSDSVVLELDIEGEVGLGECAPRSYVTGETCGSVCEALRQLPFGRIIDRLLSESPQELFNCIRRQGIEAVFDFTAANNVVCIIELAVLDWIGKRTKSSLGEMLGERLCPADKGEPIKVSQVLDQSLTVEDFLRDRGPFHFVKVKANRDRKKDIETVLALRRNIGMDIPIVMDANMAWGMTEAIAHMRDLRKAGVTMVEEPLARHSWDALRELRAQTGMPVMLDETISTLDELHYAVAKDSCDAVNVRVSKCGGILRSMQIIEHTRKAGLQFQIGVQVAECGSLIQAGRVLADLHRDAISVEGGQSDRFFDDMVVSPAPRFDREKNTVQPPLGLGFGLASTTNIAKYLAFRYSRTTNKWDSMPNDSEA</sequence>
<evidence type="ECO:0000313" key="4">
    <source>
        <dbReference type="Proteomes" id="UP000271603"/>
    </source>
</evidence>
<evidence type="ECO:0000256" key="1">
    <source>
        <dbReference type="ARBA" id="ARBA00022723"/>
    </source>
</evidence>
<dbReference type="SMART" id="SM00922">
    <property type="entry name" value="MR_MLE"/>
    <property type="match status" value="1"/>
</dbReference>
<protein>
    <submittedName>
        <fullName evidence="3">O-succinylbenzoate synthase</fullName>
        <ecNumber evidence="3">4.2.1.113</ecNumber>
    </submittedName>
</protein>
<organism evidence="3 4">
    <name type="scientific">Serratia rubidaea</name>
    <name type="common">Serratia marinorubra</name>
    <dbReference type="NCBI Taxonomy" id="61652"/>
    <lineage>
        <taxon>Bacteria</taxon>
        <taxon>Pseudomonadati</taxon>
        <taxon>Pseudomonadota</taxon>
        <taxon>Gammaproteobacteria</taxon>
        <taxon>Enterobacterales</taxon>
        <taxon>Yersiniaceae</taxon>
        <taxon>Serratia</taxon>
    </lineage>
</organism>
<evidence type="ECO:0000313" key="3">
    <source>
        <dbReference type="EMBL" id="VEA68346.1"/>
    </source>
</evidence>
<dbReference type="Pfam" id="PF13378">
    <property type="entry name" value="MR_MLE_C"/>
    <property type="match status" value="1"/>
</dbReference>
<feature type="domain" description="Mandelate racemase/muconate lactonizing enzyme C-terminal" evidence="2">
    <location>
        <begin position="153"/>
        <end position="244"/>
    </location>
</feature>
<dbReference type="SFLD" id="SFLDS00001">
    <property type="entry name" value="Enolase"/>
    <property type="match status" value="1"/>
</dbReference>
<dbReference type="SUPFAM" id="SSF54826">
    <property type="entry name" value="Enolase N-terminal domain-like"/>
    <property type="match status" value="1"/>
</dbReference>
<dbReference type="AlphaFoldDB" id="A0A447QEI5"/>
<proteinExistence type="predicted"/>
<dbReference type="EC" id="4.2.1.113" evidence="3"/>
<dbReference type="PANTHER" id="PTHR48073:SF2">
    <property type="entry name" value="O-SUCCINYLBENZOATE SYNTHASE"/>
    <property type="match status" value="1"/>
</dbReference>
<accession>A0A447QEI5</accession>
<keyword evidence="3" id="KW-0456">Lyase</keyword>
<dbReference type="Gene3D" id="3.30.390.10">
    <property type="entry name" value="Enolase-like, N-terminal domain"/>
    <property type="match status" value="1"/>
</dbReference>
<dbReference type="PANTHER" id="PTHR48073">
    <property type="entry name" value="O-SUCCINYLBENZOATE SYNTHASE-RELATED"/>
    <property type="match status" value="1"/>
</dbReference>